<feature type="region of interest" description="Disordered" evidence="1">
    <location>
        <begin position="46"/>
        <end position="82"/>
    </location>
</feature>
<accession>A0A3S3P9U1</accession>
<dbReference type="AlphaFoldDB" id="A0A3S3P9U1"/>
<feature type="region of interest" description="Disordered" evidence="1">
    <location>
        <begin position="283"/>
        <end position="321"/>
    </location>
</feature>
<evidence type="ECO:0000256" key="1">
    <source>
        <dbReference type="SAM" id="MobiDB-lite"/>
    </source>
</evidence>
<proteinExistence type="predicted"/>
<keyword evidence="3" id="KW-1185">Reference proteome</keyword>
<feature type="compositionally biased region" description="Polar residues" evidence="1">
    <location>
        <begin position="300"/>
        <end position="311"/>
    </location>
</feature>
<feature type="compositionally biased region" description="Basic and acidic residues" evidence="1">
    <location>
        <begin position="47"/>
        <end position="58"/>
    </location>
</feature>
<dbReference type="EMBL" id="NCKU01000486">
    <property type="protein sequence ID" value="RWS15342.1"/>
    <property type="molecule type" value="Genomic_DNA"/>
</dbReference>
<feature type="compositionally biased region" description="Low complexity" evidence="1">
    <location>
        <begin position="59"/>
        <end position="68"/>
    </location>
</feature>
<comment type="caution">
    <text evidence="2">The sequence shown here is derived from an EMBL/GenBank/DDBJ whole genome shotgun (WGS) entry which is preliminary data.</text>
</comment>
<name>A0A3S3P9U1_9ACAR</name>
<dbReference type="STRING" id="1965070.A0A3S3P9U1"/>
<protein>
    <submittedName>
        <fullName evidence="2">Tyrosine phosphatase-like protein</fullName>
    </submittedName>
</protein>
<feature type="compositionally biased region" description="Low complexity" evidence="1">
    <location>
        <begin position="572"/>
        <end position="581"/>
    </location>
</feature>
<feature type="compositionally biased region" description="Low complexity" evidence="1">
    <location>
        <begin position="193"/>
        <end position="202"/>
    </location>
</feature>
<dbReference type="OrthoDB" id="6420788at2759"/>
<feature type="compositionally biased region" description="Basic and acidic residues" evidence="1">
    <location>
        <begin position="531"/>
        <end position="569"/>
    </location>
</feature>
<dbReference type="Proteomes" id="UP000285301">
    <property type="component" value="Unassembled WGS sequence"/>
</dbReference>
<gene>
    <name evidence="2" type="ORF">B4U79_10594</name>
</gene>
<evidence type="ECO:0000313" key="3">
    <source>
        <dbReference type="Proteomes" id="UP000285301"/>
    </source>
</evidence>
<feature type="region of interest" description="Disordered" evidence="1">
    <location>
        <begin position="231"/>
        <end position="266"/>
    </location>
</feature>
<feature type="region of interest" description="Disordered" evidence="1">
    <location>
        <begin position="193"/>
        <end position="212"/>
    </location>
</feature>
<sequence>MVQTQEQYMLCYRAVAALFEQQLKLIDAHTYENLDEDGEPLILSRISAEDGSNRRSLDNESSSENSSDNESRESDKNINVVSPTKDVEQLIGAWQIKNICNSGNSKENEPSSEEPSICDTKQEKLVGKATVIRRPSIAKLKALFENKQAFEPVNSGSSCRNPKVTLQRSFSTRERGSTFMSTEDISIKMNNSFSEPQSFSPQPDRHDIPDSAFIIDDNSASHNFQSTEKNDFSNYWGSQHSSMSLPSEEIGSNNEAASSQSHNKQSYPIRPVFTKWPFSQSRDAESIQVDKAPPKPPRTFQYNNENNNLTDHSSETEYSRSSGGRIIVSVALPKNQERREESHYEYLRAQPRTYNNATHKHFHHEENLYDFPSYHAMRNSSETNIYEPKIQKVSAVCRELSKSSQGLVSKEPIYYEPMSNSNNLAFGSSQQNHFPINLRRDLSVPALPISQSVPPNSHVPNLNVENGNISAPVRQVPQKYVKCDQNRQPPGFIQPSFNKPNTYRYPITYVRPQPNANCKAAPAKARPNKPLSDKVKNESAANDKKTKTETVNREDITKSANHRERENHGKKQGSFASFFGFGKKKKEKSKQIVNTTQQQSTTVSNQGTD</sequence>
<feature type="region of interest" description="Disordered" evidence="1">
    <location>
        <begin position="517"/>
        <end position="609"/>
    </location>
</feature>
<reference evidence="2 3" key="1">
    <citation type="journal article" date="2018" name="Gigascience">
        <title>Genomes of trombidid mites reveal novel predicted allergens and laterally-transferred genes associated with secondary metabolism.</title>
        <authorList>
            <person name="Dong X."/>
            <person name="Chaisiri K."/>
            <person name="Xia D."/>
            <person name="Armstrong S.D."/>
            <person name="Fang Y."/>
            <person name="Donnelly M.J."/>
            <person name="Kadowaki T."/>
            <person name="McGarry J.W."/>
            <person name="Darby A.C."/>
            <person name="Makepeace B.L."/>
        </authorList>
    </citation>
    <scope>NUCLEOTIDE SEQUENCE [LARGE SCALE GENOMIC DNA]</scope>
    <source>
        <strain evidence="2">UoL-WK</strain>
    </source>
</reference>
<evidence type="ECO:0000313" key="2">
    <source>
        <dbReference type="EMBL" id="RWS15342.1"/>
    </source>
</evidence>
<organism evidence="2 3">
    <name type="scientific">Dinothrombium tinctorium</name>
    <dbReference type="NCBI Taxonomy" id="1965070"/>
    <lineage>
        <taxon>Eukaryota</taxon>
        <taxon>Metazoa</taxon>
        <taxon>Ecdysozoa</taxon>
        <taxon>Arthropoda</taxon>
        <taxon>Chelicerata</taxon>
        <taxon>Arachnida</taxon>
        <taxon>Acari</taxon>
        <taxon>Acariformes</taxon>
        <taxon>Trombidiformes</taxon>
        <taxon>Prostigmata</taxon>
        <taxon>Anystina</taxon>
        <taxon>Parasitengona</taxon>
        <taxon>Trombidioidea</taxon>
        <taxon>Trombidiidae</taxon>
        <taxon>Dinothrombium</taxon>
    </lineage>
</organism>
<feature type="compositionally biased region" description="Low complexity" evidence="1">
    <location>
        <begin position="593"/>
        <end position="609"/>
    </location>
</feature>
<feature type="compositionally biased region" description="Low complexity" evidence="1">
    <location>
        <begin position="517"/>
        <end position="530"/>
    </location>
</feature>